<protein>
    <submittedName>
        <fullName evidence="1">Uncharacterized protein</fullName>
    </submittedName>
</protein>
<evidence type="ECO:0000313" key="1">
    <source>
        <dbReference type="EMBL" id="KAJ1891579.1"/>
    </source>
</evidence>
<name>A0ACC1ICZ9_9FUNG</name>
<reference evidence="1" key="1">
    <citation type="submission" date="2022-07" db="EMBL/GenBank/DDBJ databases">
        <title>Phylogenomic reconstructions and comparative analyses of Kickxellomycotina fungi.</title>
        <authorList>
            <person name="Reynolds N.K."/>
            <person name="Stajich J.E."/>
            <person name="Barry K."/>
            <person name="Grigoriev I.V."/>
            <person name="Crous P."/>
            <person name="Smith M.E."/>
        </authorList>
    </citation>
    <scope>NUCLEOTIDE SEQUENCE</scope>
    <source>
        <strain evidence="1">Benny 63K</strain>
    </source>
</reference>
<comment type="caution">
    <text evidence="1">The sequence shown here is derived from an EMBL/GenBank/DDBJ whole genome shotgun (WGS) entry which is preliminary data.</text>
</comment>
<sequence>MAASGDSADLKFLVTPRIQKACRQCVPSLPKSSKLRKELEGLSRAKLEVEAATITLSNIKALSQKLTQLDHKPDDGSDIWIHQLLRGSRIHIEVPKPKPRNPELVARLNKIKQQLEEQEYMKMTANITPHTQTTAAGQSEAIKMNESLFPAIPGVRVGQSAGHVSVKQEMAEVNQQISVIINILFSALGVGFAVSYASYALTSDIGWRILLGLGAAVVTILAETWLFVFAGTRGQKKRLPGSLQTSGPPADGRKIKQQ</sequence>
<keyword evidence="2" id="KW-1185">Reference proteome</keyword>
<dbReference type="Proteomes" id="UP001150581">
    <property type="component" value="Unassembled WGS sequence"/>
</dbReference>
<dbReference type="EMBL" id="JANBPG010001134">
    <property type="protein sequence ID" value="KAJ1891579.1"/>
    <property type="molecule type" value="Genomic_DNA"/>
</dbReference>
<organism evidence="1 2">
    <name type="scientific">Kickxella alabastrina</name>
    <dbReference type="NCBI Taxonomy" id="61397"/>
    <lineage>
        <taxon>Eukaryota</taxon>
        <taxon>Fungi</taxon>
        <taxon>Fungi incertae sedis</taxon>
        <taxon>Zoopagomycota</taxon>
        <taxon>Kickxellomycotina</taxon>
        <taxon>Kickxellomycetes</taxon>
        <taxon>Kickxellales</taxon>
        <taxon>Kickxellaceae</taxon>
        <taxon>Kickxella</taxon>
    </lineage>
</organism>
<proteinExistence type="predicted"/>
<accession>A0ACC1ICZ9</accession>
<gene>
    <name evidence="1" type="ORF">LPJ66_006841</name>
</gene>
<evidence type="ECO:0000313" key="2">
    <source>
        <dbReference type="Proteomes" id="UP001150581"/>
    </source>
</evidence>